<accession>A0ABX9M6E2</accession>
<organism evidence="1 2">
    <name type="scientific">Leptospira yasudae</name>
    <dbReference type="NCBI Taxonomy" id="2202201"/>
    <lineage>
        <taxon>Bacteria</taxon>
        <taxon>Pseudomonadati</taxon>
        <taxon>Spirochaetota</taxon>
        <taxon>Spirochaetia</taxon>
        <taxon>Leptospirales</taxon>
        <taxon>Leptospiraceae</taxon>
        <taxon>Leptospira</taxon>
    </lineage>
</organism>
<reference evidence="2" key="1">
    <citation type="submission" date="2018-05" db="EMBL/GenBank/DDBJ databases">
        <title>Leptospira yasudae sp. nov. and Leptospira stimsonii sp. nov., two pathogenic species of the genus Leptospira isolated from environmental sources.</title>
        <authorList>
            <person name="Casanovas-Massana A."/>
            <person name="Hamond C."/>
            <person name="Santos L.A."/>
            <person name="Hacker K.P."/>
            <person name="Balassiano I."/>
            <person name="Medeiros M.A."/>
            <person name="Reis M.G."/>
            <person name="Ko A.I."/>
            <person name="Wunder E.A."/>
        </authorList>
    </citation>
    <scope>NUCLEOTIDE SEQUENCE [LARGE SCALE GENOMIC DNA]</scope>
    <source>
        <strain evidence="2">B21</strain>
    </source>
</reference>
<keyword evidence="2" id="KW-1185">Reference proteome</keyword>
<protein>
    <recommendedName>
        <fullName evidence="3">YhcG N-terminal domain-containing protein</fullName>
    </recommendedName>
</protein>
<reference evidence="1 2" key="2">
    <citation type="journal article" date="2020" name="Int. J. Syst. Evol. Microbiol.">
        <title>Leptospira yasudae sp. nov. and Leptospira stimsonii sp. nov., two new species of the pathogenic group isolated from environmental sources.</title>
        <authorList>
            <person name="Casanovas-Massana A."/>
            <person name="Hamond C."/>
            <person name="Santos L.A."/>
            <person name="de Oliveira D."/>
            <person name="Hacker K.P."/>
            <person name="Balassiano I."/>
            <person name="Costa F."/>
            <person name="Medeiros M.A."/>
            <person name="Reis M.G."/>
            <person name="Ko A.I."/>
            <person name="Wunder E.A."/>
        </authorList>
    </citation>
    <scope>NUCLEOTIDE SEQUENCE [LARGE SCALE GENOMIC DNA]</scope>
    <source>
        <strain evidence="1 2">B21</strain>
    </source>
</reference>
<comment type="caution">
    <text evidence="1">The sequence shown here is derived from an EMBL/GenBank/DDBJ whole genome shotgun (WGS) entry which is preliminary data.</text>
</comment>
<gene>
    <name evidence="1" type="ORF">DLM77_05165</name>
</gene>
<evidence type="ECO:0000313" key="1">
    <source>
        <dbReference type="EMBL" id="RHX81483.1"/>
    </source>
</evidence>
<dbReference type="Proteomes" id="UP000285569">
    <property type="component" value="Unassembled WGS sequence"/>
</dbReference>
<evidence type="ECO:0008006" key="3">
    <source>
        <dbReference type="Google" id="ProtNLM"/>
    </source>
</evidence>
<evidence type="ECO:0000313" key="2">
    <source>
        <dbReference type="Proteomes" id="UP000285569"/>
    </source>
</evidence>
<sequence>MEFKIINEQIKMLLIGILIKNFELLNYRKVGFVVMEKLSQKNEQSFSFENIFFRHVSQSFHNVGSI</sequence>
<proteinExistence type="predicted"/>
<dbReference type="EMBL" id="QHCR01000002">
    <property type="protein sequence ID" value="RHX81483.1"/>
    <property type="molecule type" value="Genomic_DNA"/>
</dbReference>
<name>A0ABX9M6E2_9LEPT</name>